<keyword evidence="2" id="KW-0997">Cell inner membrane</keyword>
<dbReference type="PANTHER" id="PTHR37481:SF1">
    <property type="entry name" value="LIPOPOLYSACCHARIDE EXPORT SYSTEM PROTEIN LPTC"/>
    <property type="match status" value="1"/>
</dbReference>
<dbReference type="GO" id="GO:0017089">
    <property type="term" value="F:glycolipid transfer activity"/>
    <property type="evidence" value="ECO:0007669"/>
    <property type="project" value="TreeGrafter"/>
</dbReference>
<dbReference type="PANTHER" id="PTHR37481">
    <property type="entry name" value="LIPOPOLYSACCHARIDE EXPORT SYSTEM PROTEIN LPTC"/>
    <property type="match status" value="1"/>
</dbReference>
<accession>A0A7C4THV6</accession>
<reference evidence="6" key="1">
    <citation type="journal article" date="2020" name="mSystems">
        <title>Genome- and Community-Level Interaction Insights into Carbon Utilization and Element Cycling Functions of Hydrothermarchaeota in Hydrothermal Sediment.</title>
        <authorList>
            <person name="Zhou Z."/>
            <person name="Liu Y."/>
            <person name="Xu W."/>
            <person name="Pan J."/>
            <person name="Luo Z.H."/>
            <person name="Li M."/>
        </authorList>
    </citation>
    <scope>NUCLEOTIDE SEQUENCE [LARGE SCALE GENOMIC DNA]</scope>
    <source>
        <strain evidence="6">SpSt-774</strain>
    </source>
</reference>
<name>A0A7C4THV6_UNCW3</name>
<dbReference type="Pfam" id="PF06835">
    <property type="entry name" value="LptC"/>
    <property type="match status" value="1"/>
</dbReference>
<dbReference type="InterPro" id="IPR026265">
    <property type="entry name" value="LptC"/>
</dbReference>
<dbReference type="InterPro" id="IPR010664">
    <property type="entry name" value="LipoPS_assembly_LptC-rel"/>
</dbReference>
<keyword evidence="1" id="KW-1003">Cell membrane</keyword>
<evidence type="ECO:0000256" key="5">
    <source>
        <dbReference type="ARBA" id="ARBA00023136"/>
    </source>
</evidence>
<dbReference type="Gene3D" id="2.60.450.10">
    <property type="entry name" value="Lipopolysaccharide (LPS) transport protein A like domain"/>
    <property type="match status" value="1"/>
</dbReference>
<gene>
    <name evidence="6" type="primary">lptC</name>
    <name evidence="6" type="ORF">ENV60_09060</name>
</gene>
<dbReference type="EMBL" id="DTGZ01000171">
    <property type="protein sequence ID" value="HGV98425.1"/>
    <property type="molecule type" value="Genomic_DNA"/>
</dbReference>
<sequence length="182" mass="21136">MNRFRANISYPLILVTVQLFLNCKEENVVEKIEKQLPQIVLERFSLTETQNGKKKWILYANTANVFDEIILVDTVRITFFDENEREFALITSRRGKLNTKNHNIVVRDSVILLTNDSTRLYTDSLFWLNDSQKVLTDSYVRIIKRDSTTIEGNGLKTTPDLKRIEIIGEIKGTSPIEFPKIK</sequence>
<evidence type="ECO:0000256" key="3">
    <source>
        <dbReference type="ARBA" id="ARBA00022692"/>
    </source>
</evidence>
<dbReference type="GO" id="GO:0005886">
    <property type="term" value="C:plasma membrane"/>
    <property type="evidence" value="ECO:0007669"/>
    <property type="project" value="InterPro"/>
</dbReference>
<evidence type="ECO:0000256" key="1">
    <source>
        <dbReference type="ARBA" id="ARBA00022475"/>
    </source>
</evidence>
<keyword evidence="3" id="KW-0812">Transmembrane</keyword>
<organism evidence="6">
    <name type="scientific">candidate division WOR-3 bacterium</name>
    <dbReference type="NCBI Taxonomy" id="2052148"/>
    <lineage>
        <taxon>Bacteria</taxon>
        <taxon>Bacteria division WOR-3</taxon>
    </lineage>
</organism>
<keyword evidence="5" id="KW-0472">Membrane</keyword>
<dbReference type="InterPro" id="IPR052363">
    <property type="entry name" value="LPS_export_LptC"/>
</dbReference>
<dbReference type="GO" id="GO:0015221">
    <property type="term" value="F:lipopolysaccharide transmembrane transporter activity"/>
    <property type="evidence" value="ECO:0007669"/>
    <property type="project" value="InterPro"/>
</dbReference>
<evidence type="ECO:0000313" key="6">
    <source>
        <dbReference type="EMBL" id="HGV98425.1"/>
    </source>
</evidence>
<proteinExistence type="predicted"/>
<dbReference type="AlphaFoldDB" id="A0A7C4THV6"/>
<dbReference type="NCBIfam" id="TIGR04409">
    <property type="entry name" value="LptC_YrbK"/>
    <property type="match status" value="1"/>
</dbReference>
<evidence type="ECO:0000256" key="2">
    <source>
        <dbReference type="ARBA" id="ARBA00022519"/>
    </source>
</evidence>
<comment type="caution">
    <text evidence="6">The sequence shown here is derived from an EMBL/GenBank/DDBJ whole genome shotgun (WGS) entry which is preliminary data.</text>
</comment>
<dbReference type="GO" id="GO:0030288">
    <property type="term" value="C:outer membrane-bounded periplasmic space"/>
    <property type="evidence" value="ECO:0007669"/>
    <property type="project" value="TreeGrafter"/>
</dbReference>
<protein>
    <submittedName>
        <fullName evidence="6">LPS export ABC transporter periplasmic protein LptC</fullName>
    </submittedName>
</protein>
<evidence type="ECO:0000256" key="4">
    <source>
        <dbReference type="ARBA" id="ARBA00022989"/>
    </source>
</evidence>
<keyword evidence="4" id="KW-1133">Transmembrane helix</keyword>